<reference evidence="3" key="1">
    <citation type="submission" date="2016-10" db="EMBL/GenBank/DDBJ databases">
        <authorList>
            <person name="Varghese N."/>
            <person name="Submissions S."/>
        </authorList>
    </citation>
    <scope>NUCLEOTIDE SEQUENCE [LARGE SCALE GENOMIC DNA]</scope>
    <source>
        <strain evidence="3">DSM 26542</strain>
    </source>
</reference>
<feature type="domain" description="N-acetyltransferase" evidence="1">
    <location>
        <begin position="12"/>
        <end position="173"/>
    </location>
</feature>
<accession>A0A1I3TEC5</accession>
<name>A0A1I3TEC5_9FLAO</name>
<sequence length="179" mass="20306">MSLLKEFETNRLYLIAVSLEDAAFILELLNTPKWIRFIGDRDVKNVIQAKEYIKVRMLPQMEACGFGNYVLVRKEDGLKMGTCGIYKREGLDGVDIGFAMLPEFEGKGYMYEAALEIKDLAINHFKLDKLNGITLPENTASRNLLEKLGLQLKGTIRLPNDSEDVLLFSTELRPKEVST</sequence>
<dbReference type="RefSeq" id="WP_090680080.1">
    <property type="nucleotide sequence ID" value="NZ_FORU01000013.1"/>
</dbReference>
<dbReference type="Pfam" id="PF13302">
    <property type="entry name" value="Acetyltransf_3"/>
    <property type="match status" value="1"/>
</dbReference>
<proteinExistence type="predicted"/>
<dbReference type="GO" id="GO:0016747">
    <property type="term" value="F:acyltransferase activity, transferring groups other than amino-acyl groups"/>
    <property type="evidence" value="ECO:0007669"/>
    <property type="project" value="InterPro"/>
</dbReference>
<dbReference type="PANTHER" id="PTHR43792">
    <property type="entry name" value="GNAT FAMILY, PUTATIVE (AFU_ORTHOLOGUE AFUA_3G00765)-RELATED-RELATED"/>
    <property type="match status" value="1"/>
</dbReference>
<dbReference type="InterPro" id="IPR000182">
    <property type="entry name" value="GNAT_dom"/>
</dbReference>
<dbReference type="InterPro" id="IPR051531">
    <property type="entry name" value="N-acetyltransferase"/>
</dbReference>
<dbReference type="PROSITE" id="PS51186">
    <property type="entry name" value="GNAT"/>
    <property type="match status" value="1"/>
</dbReference>
<organism evidence="2 3">
    <name type="scientific">Myroides guanonis</name>
    <dbReference type="NCBI Taxonomy" id="1150112"/>
    <lineage>
        <taxon>Bacteria</taxon>
        <taxon>Pseudomonadati</taxon>
        <taxon>Bacteroidota</taxon>
        <taxon>Flavobacteriia</taxon>
        <taxon>Flavobacteriales</taxon>
        <taxon>Flavobacteriaceae</taxon>
        <taxon>Myroides</taxon>
    </lineage>
</organism>
<dbReference type="EMBL" id="FORU01000013">
    <property type="protein sequence ID" value="SFJ68852.1"/>
    <property type="molecule type" value="Genomic_DNA"/>
</dbReference>
<dbReference type="OrthoDB" id="9798081at2"/>
<evidence type="ECO:0000259" key="1">
    <source>
        <dbReference type="PROSITE" id="PS51186"/>
    </source>
</evidence>
<gene>
    <name evidence="2" type="ORF">SAMN04487893_11327</name>
</gene>
<dbReference type="Gene3D" id="3.40.630.30">
    <property type="match status" value="1"/>
</dbReference>
<keyword evidence="3" id="KW-1185">Reference proteome</keyword>
<evidence type="ECO:0000313" key="3">
    <source>
        <dbReference type="Proteomes" id="UP000243887"/>
    </source>
</evidence>
<evidence type="ECO:0000313" key="2">
    <source>
        <dbReference type="EMBL" id="SFJ68852.1"/>
    </source>
</evidence>
<dbReference type="SUPFAM" id="SSF55729">
    <property type="entry name" value="Acyl-CoA N-acyltransferases (Nat)"/>
    <property type="match status" value="1"/>
</dbReference>
<dbReference type="Proteomes" id="UP000243887">
    <property type="component" value="Unassembled WGS sequence"/>
</dbReference>
<dbReference type="STRING" id="1150112.SAMN04487893_11327"/>
<dbReference type="InterPro" id="IPR016181">
    <property type="entry name" value="Acyl_CoA_acyltransferase"/>
</dbReference>
<protein>
    <submittedName>
        <fullName evidence="2">Protein N-acetyltransferase, RimJ/RimL family</fullName>
    </submittedName>
</protein>
<dbReference type="AlphaFoldDB" id="A0A1I3TEC5"/>
<keyword evidence="2" id="KW-0808">Transferase</keyword>
<dbReference type="PANTHER" id="PTHR43792:SF1">
    <property type="entry name" value="N-ACETYLTRANSFERASE DOMAIN-CONTAINING PROTEIN"/>
    <property type="match status" value="1"/>
</dbReference>